<feature type="region of interest" description="Disordered" evidence="1">
    <location>
        <begin position="139"/>
        <end position="159"/>
    </location>
</feature>
<dbReference type="Proteomes" id="UP000305760">
    <property type="component" value="Unassembled WGS sequence"/>
</dbReference>
<evidence type="ECO:0000313" key="3">
    <source>
        <dbReference type="EMBL" id="TNJ34950.1"/>
    </source>
</evidence>
<dbReference type="EMBL" id="SMDR01000001">
    <property type="protein sequence ID" value="TNJ34950.1"/>
    <property type="molecule type" value="Genomic_DNA"/>
</dbReference>
<protein>
    <submittedName>
        <fullName evidence="3">Uncharacterized protein</fullName>
    </submittedName>
</protein>
<proteinExistence type="predicted"/>
<organism evidence="3 4">
    <name type="scientific">Arenimonas terrae</name>
    <dbReference type="NCBI Taxonomy" id="2546226"/>
    <lineage>
        <taxon>Bacteria</taxon>
        <taxon>Pseudomonadati</taxon>
        <taxon>Pseudomonadota</taxon>
        <taxon>Gammaproteobacteria</taxon>
        <taxon>Lysobacterales</taxon>
        <taxon>Lysobacteraceae</taxon>
        <taxon>Arenimonas</taxon>
    </lineage>
</organism>
<evidence type="ECO:0000313" key="4">
    <source>
        <dbReference type="Proteomes" id="UP000305760"/>
    </source>
</evidence>
<feature type="compositionally biased region" description="Low complexity" evidence="1">
    <location>
        <begin position="145"/>
        <end position="159"/>
    </location>
</feature>
<keyword evidence="2" id="KW-0732">Signal</keyword>
<dbReference type="AlphaFoldDB" id="A0A5C4RUV3"/>
<evidence type="ECO:0000256" key="2">
    <source>
        <dbReference type="SAM" id="SignalP"/>
    </source>
</evidence>
<sequence length="159" mass="16658">MRQALALAFAALSAGAVLALDPGQPPALPEPAVPEPVAAPRGWLSVADPGCVAGADHPARTEWPEQDRAVRSLTIWLNSRESIAGGPVDVDVQPPRITAWVPVHVEPVTEGIPVATCIRPVALALSVGPIPRADYEWNLQRGERPATTGPAEAEPAPQD</sequence>
<evidence type="ECO:0000256" key="1">
    <source>
        <dbReference type="SAM" id="MobiDB-lite"/>
    </source>
</evidence>
<feature type="signal peptide" evidence="2">
    <location>
        <begin position="1"/>
        <end position="19"/>
    </location>
</feature>
<keyword evidence="4" id="KW-1185">Reference proteome</keyword>
<feature type="chain" id="PRO_5023061845" evidence="2">
    <location>
        <begin position="20"/>
        <end position="159"/>
    </location>
</feature>
<name>A0A5C4RUV3_9GAMM</name>
<accession>A0A5C4RUV3</accession>
<reference evidence="3 4" key="1">
    <citation type="submission" date="2019-03" db="EMBL/GenBank/DDBJ databases">
        <title>Arenimonas daejeonensis sp. nov., isolated from compost.</title>
        <authorList>
            <person name="Jeon C.O."/>
        </authorList>
    </citation>
    <scope>NUCLEOTIDE SEQUENCE [LARGE SCALE GENOMIC DNA]</scope>
    <source>
        <strain evidence="3 4">R29</strain>
    </source>
</reference>
<dbReference type="RefSeq" id="WP_139445938.1">
    <property type="nucleotide sequence ID" value="NZ_SMDR01000001.1"/>
</dbReference>
<gene>
    <name evidence="3" type="ORF">E1B00_04005</name>
</gene>
<comment type="caution">
    <text evidence="3">The sequence shown here is derived from an EMBL/GenBank/DDBJ whole genome shotgun (WGS) entry which is preliminary data.</text>
</comment>